<feature type="compositionally biased region" description="Basic residues" evidence="6">
    <location>
        <begin position="23"/>
        <end position="34"/>
    </location>
</feature>
<feature type="region of interest" description="Disordered" evidence="6">
    <location>
        <begin position="113"/>
        <end position="199"/>
    </location>
</feature>
<keyword evidence="8" id="KW-1185">Reference proteome</keyword>
<gene>
    <name evidence="7" type="primary">SPOSA6832_04208</name>
</gene>
<evidence type="ECO:0000313" key="7">
    <source>
        <dbReference type="EMBL" id="CEQ42408.1"/>
    </source>
</evidence>
<reference evidence="8" key="1">
    <citation type="submission" date="2015-02" db="EMBL/GenBank/DDBJ databases">
        <authorList>
            <person name="Gon?alves P."/>
        </authorList>
    </citation>
    <scope>NUCLEOTIDE SEQUENCE [LARGE SCALE GENOMIC DNA]</scope>
</reference>
<dbReference type="InterPro" id="IPR038753">
    <property type="entry name" value="NFKBIL1"/>
</dbReference>
<evidence type="ECO:0000256" key="2">
    <source>
        <dbReference type="ARBA" id="ARBA00022553"/>
    </source>
</evidence>
<name>A0A0D6ERD9_SPOSA</name>
<sequence>MRPLRMKDSPTPTEEAVLSAQRRAARKSRHKRRPERSESLTPPRHPPPRSTIPPDDLGFDESSLPPEQAYKRTRTDDDFFESLVDANAQDQGIGYFEEQLYARQIPAYASAYGPAAGNAAGIGPGERGNWLSGMDEEEYAERNKDELERLERLEKERKEKEERDRREREQAERAERERIRRLEEKRKKKTEDEDRKARERYDEAWRKLAVSVSVLSSAPTPVPTPTPAAVDGAAGSTPPPRQPYPLRFSDFPWPIYPPVAFPPLSWPSLTDLTAPAIASFLLSHLPEAEQKARLRAAVLAYHPDRFERLVGRVPEEKEETRERVRELGLRVSQVLNELMKRGA</sequence>
<protein>
    <submittedName>
        <fullName evidence="7">SPOSA6832_04208-mRNA-1:cds</fullName>
    </submittedName>
</protein>
<dbReference type="OrthoDB" id="412109at2759"/>
<keyword evidence="5" id="KW-0539">Nucleus</keyword>
<evidence type="ECO:0000256" key="6">
    <source>
        <dbReference type="SAM" id="MobiDB-lite"/>
    </source>
</evidence>
<dbReference type="AlphaFoldDB" id="A0A0D6ERD9"/>
<dbReference type="PANTHER" id="PTHR15263:SF1">
    <property type="entry name" value="NF-KAPPA-B INHIBITOR-LIKE PROTEIN 1"/>
    <property type="match status" value="1"/>
</dbReference>
<comment type="subcellular location">
    <subcellularLocation>
        <location evidence="1">Nucleus</location>
    </subcellularLocation>
</comment>
<dbReference type="PANTHER" id="PTHR15263">
    <property type="entry name" value="I-KAPPA-B-LIKE PROTEIN IKBL"/>
    <property type="match status" value="1"/>
</dbReference>
<feature type="non-terminal residue" evidence="7">
    <location>
        <position position="1"/>
    </location>
</feature>
<evidence type="ECO:0000256" key="5">
    <source>
        <dbReference type="ARBA" id="ARBA00023242"/>
    </source>
</evidence>
<dbReference type="GO" id="GO:0043124">
    <property type="term" value="P:negative regulation of canonical NF-kappaB signal transduction"/>
    <property type="evidence" value="ECO:0007669"/>
    <property type="project" value="InterPro"/>
</dbReference>
<feature type="region of interest" description="Disordered" evidence="6">
    <location>
        <begin position="1"/>
        <end position="76"/>
    </location>
</feature>
<evidence type="ECO:0000256" key="1">
    <source>
        <dbReference type="ARBA" id="ARBA00004123"/>
    </source>
</evidence>
<accession>A0A0D6ERD9</accession>
<keyword evidence="3" id="KW-0677">Repeat</keyword>
<dbReference type="Proteomes" id="UP000243876">
    <property type="component" value="Unassembled WGS sequence"/>
</dbReference>
<feature type="compositionally biased region" description="Basic and acidic residues" evidence="6">
    <location>
        <begin position="140"/>
        <end position="199"/>
    </location>
</feature>
<dbReference type="GO" id="GO:0005634">
    <property type="term" value="C:nucleus"/>
    <property type="evidence" value="ECO:0007669"/>
    <property type="project" value="UniProtKB-SubCell"/>
</dbReference>
<keyword evidence="2" id="KW-0597">Phosphoprotein</keyword>
<evidence type="ECO:0000256" key="3">
    <source>
        <dbReference type="ARBA" id="ARBA00022737"/>
    </source>
</evidence>
<organism evidence="7 8">
    <name type="scientific">Sporidiobolus salmonicolor</name>
    <name type="common">Yeast-like fungus</name>
    <name type="synonym">Sporobolomyces salmonicolor</name>
    <dbReference type="NCBI Taxonomy" id="5005"/>
    <lineage>
        <taxon>Eukaryota</taxon>
        <taxon>Fungi</taxon>
        <taxon>Dikarya</taxon>
        <taxon>Basidiomycota</taxon>
        <taxon>Pucciniomycotina</taxon>
        <taxon>Microbotryomycetes</taxon>
        <taxon>Sporidiobolales</taxon>
        <taxon>Sporidiobolaceae</taxon>
        <taxon>Sporobolomyces</taxon>
    </lineage>
</organism>
<dbReference type="EMBL" id="CENE01000025">
    <property type="protein sequence ID" value="CEQ42408.1"/>
    <property type="molecule type" value="Genomic_DNA"/>
</dbReference>
<feature type="region of interest" description="Disordered" evidence="6">
    <location>
        <begin position="216"/>
        <end position="239"/>
    </location>
</feature>
<proteinExistence type="predicted"/>
<evidence type="ECO:0000256" key="4">
    <source>
        <dbReference type="ARBA" id="ARBA00023043"/>
    </source>
</evidence>
<keyword evidence="4" id="KW-0040">ANK repeat</keyword>
<evidence type="ECO:0000313" key="8">
    <source>
        <dbReference type="Proteomes" id="UP000243876"/>
    </source>
</evidence>